<dbReference type="GO" id="GO:0000272">
    <property type="term" value="P:polysaccharide catabolic process"/>
    <property type="evidence" value="ECO:0007669"/>
    <property type="project" value="InterPro"/>
</dbReference>
<dbReference type="Proteomes" id="UP000604046">
    <property type="component" value="Unassembled WGS sequence"/>
</dbReference>
<gene>
    <name evidence="7" type="ORF">SNAT2548_LOCUS25962</name>
</gene>
<keyword evidence="5" id="KW-1133">Transmembrane helix</keyword>
<evidence type="ECO:0000313" key="8">
    <source>
        <dbReference type="Proteomes" id="UP000604046"/>
    </source>
</evidence>
<feature type="transmembrane region" description="Helical" evidence="5">
    <location>
        <begin position="551"/>
        <end position="572"/>
    </location>
</feature>
<protein>
    <recommendedName>
        <fullName evidence="6">Glycoside hydrolase family 5 domain-containing protein</fullName>
    </recommendedName>
</protein>
<dbReference type="SUPFAM" id="SSF51445">
    <property type="entry name" value="(Trans)glycosidases"/>
    <property type="match status" value="1"/>
</dbReference>
<feature type="region of interest" description="Disordered" evidence="4">
    <location>
        <begin position="1"/>
        <end position="22"/>
    </location>
</feature>
<dbReference type="Pfam" id="PF00150">
    <property type="entry name" value="Cellulase"/>
    <property type="match status" value="1"/>
</dbReference>
<dbReference type="InterPro" id="IPR017853">
    <property type="entry name" value="GH"/>
</dbReference>
<dbReference type="PANTHER" id="PTHR31263">
    <property type="entry name" value="CELLULASE FAMILY PROTEIN (AFU_ORTHOLOGUE AFUA_5G14560)"/>
    <property type="match status" value="1"/>
</dbReference>
<dbReference type="EMBL" id="CAJNDS010002412">
    <property type="protein sequence ID" value="CAE7464782.1"/>
    <property type="molecule type" value="Genomic_DNA"/>
</dbReference>
<evidence type="ECO:0000256" key="2">
    <source>
        <dbReference type="ARBA" id="ARBA00022801"/>
    </source>
</evidence>
<evidence type="ECO:0000256" key="1">
    <source>
        <dbReference type="ARBA" id="ARBA00005641"/>
    </source>
</evidence>
<reference evidence="7" key="1">
    <citation type="submission" date="2021-02" db="EMBL/GenBank/DDBJ databases">
        <authorList>
            <person name="Dougan E. K."/>
            <person name="Rhodes N."/>
            <person name="Thang M."/>
            <person name="Chan C."/>
        </authorList>
    </citation>
    <scope>NUCLEOTIDE SEQUENCE</scope>
</reference>
<evidence type="ECO:0000259" key="6">
    <source>
        <dbReference type="Pfam" id="PF00150"/>
    </source>
</evidence>
<organism evidence="7 8">
    <name type="scientific">Symbiodinium natans</name>
    <dbReference type="NCBI Taxonomy" id="878477"/>
    <lineage>
        <taxon>Eukaryota</taxon>
        <taxon>Sar</taxon>
        <taxon>Alveolata</taxon>
        <taxon>Dinophyceae</taxon>
        <taxon>Suessiales</taxon>
        <taxon>Symbiodiniaceae</taxon>
        <taxon>Symbiodinium</taxon>
    </lineage>
</organism>
<dbReference type="Gene3D" id="3.20.20.80">
    <property type="entry name" value="Glycosidases"/>
    <property type="match status" value="2"/>
</dbReference>
<dbReference type="InterPro" id="IPR001547">
    <property type="entry name" value="Glyco_hydro_5"/>
</dbReference>
<dbReference type="AlphaFoldDB" id="A0A812S808"/>
<name>A0A812S808_9DINO</name>
<keyword evidence="3" id="KW-0326">Glycosidase</keyword>
<dbReference type="PANTHER" id="PTHR31263:SF0">
    <property type="entry name" value="CELLULASE FAMILY PROTEIN (AFU_ORTHOLOGUE AFUA_5G14560)"/>
    <property type="match status" value="1"/>
</dbReference>
<keyword evidence="2" id="KW-0378">Hydrolase</keyword>
<accession>A0A812S808</accession>
<comment type="similarity">
    <text evidence="1">Belongs to the glycosyl hydrolase 5 (cellulase A) family.</text>
</comment>
<proteinExistence type="inferred from homology"/>
<keyword evidence="5" id="KW-0812">Transmembrane</keyword>
<evidence type="ECO:0000256" key="5">
    <source>
        <dbReference type="SAM" id="Phobius"/>
    </source>
</evidence>
<feature type="domain" description="Glycoside hydrolase family 5" evidence="6">
    <location>
        <begin position="163"/>
        <end position="371"/>
    </location>
</feature>
<keyword evidence="8" id="KW-1185">Reference proteome</keyword>
<evidence type="ECO:0000256" key="3">
    <source>
        <dbReference type="ARBA" id="ARBA00023295"/>
    </source>
</evidence>
<dbReference type="OrthoDB" id="442731at2759"/>
<feature type="transmembrane region" description="Helical" evidence="5">
    <location>
        <begin position="375"/>
        <end position="401"/>
    </location>
</feature>
<feature type="transmembrane region" description="Helical" evidence="5">
    <location>
        <begin position="422"/>
        <end position="445"/>
    </location>
</feature>
<feature type="transmembrane region" description="Helical" evidence="5">
    <location>
        <begin position="457"/>
        <end position="477"/>
    </location>
</feature>
<evidence type="ECO:0000256" key="4">
    <source>
        <dbReference type="SAM" id="MobiDB-lite"/>
    </source>
</evidence>
<sequence length="677" mass="74836">MSCPDGFQLETHSEEGKGVGTMRDGPALVGVCKQELDVSRLDRYTEYHPLDLPGQGRTQEATPGACQQRCASVAGCAHFSFYRDALAEIRAEEDAFSGPPACASSTSTAAPEPTWLIDRSSLPLRVQGSHVLSADGRRQVLACVNWYGAHMEMLVMNGLNVRPLAEIAAEIVNLQFNCVRLPYSLDSLNLSAASVPDPAGQLCHNPELRASSPLQIFDSTVEALTEAGLLVVLNNHVSKRGWCCSGSDGEGLWYTEDFPEPAWLQHLGFLAARYRDNPRVVGFDIRNEVRSTESATVTWGSGSTDWALAASKGSRQVLDSNPDMLLFISGLEYSMFLCDVPQRPLHMEPGLEGHIVYTTHEYDWYKNSVQSMYEFGQALCGLSVIYVGLLLILSLALLAISHACPVMTLPRRRLRCWPRLRGLYVEVALAVLSMAAFLLSLLVIGRAVIDPCQPGEIHVVSFPLLVISPLWLLGLVFSARLSCVLLRTYRPVVTPDNDEEKPIPVAPERVGEDGIEMPELNYVEGDAPQNLNIIAAQGKEPPRAVLERKGAAVAVLAMLLLISANAAARLYLDSYEAWRQSIDDRWGFLLREREEGAGVAAIWLGEFGTAHDTEWWNHMLRYLDSRPVAGWAYWPLNGEKRPGELETYAILQDDMRTVRHPWKLADLQNLLALRTSS</sequence>
<dbReference type="GO" id="GO:0004553">
    <property type="term" value="F:hydrolase activity, hydrolyzing O-glycosyl compounds"/>
    <property type="evidence" value="ECO:0007669"/>
    <property type="project" value="InterPro"/>
</dbReference>
<evidence type="ECO:0000313" key="7">
    <source>
        <dbReference type="EMBL" id="CAE7464782.1"/>
    </source>
</evidence>
<comment type="caution">
    <text evidence="7">The sequence shown here is derived from an EMBL/GenBank/DDBJ whole genome shotgun (WGS) entry which is preliminary data.</text>
</comment>
<keyword evidence="5" id="KW-0472">Membrane</keyword>